<dbReference type="Proteomes" id="UP000554454">
    <property type="component" value="Unassembled WGS sequence"/>
</dbReference>
<dbReference type="AlphaFoldDB" id="A0A7K4N219"/>
<protein>
    <submittedName>
        <fullName evidence="2">Uncharacterized protein</fullName>
    </submittedName>
</protein>
<feature type="compositionally biased region" description="Basic residues" evidence="1">
    <location>
        <begin position="30"/>
        <end position="44"/>
    </location>
</feature>
<dbReference type="EMBL" id="JACATA010000028">
    <property type="protein sequence ID" value="NWJ68918.1"/>
    <property type="molecule type" value="Genomic_DNA"/>
</dbReference>
<gene>
    <name evidence="2" type="ORF">HX834_06240</name>
</gene>
<name>A0A7K4N219_9ARCH</name>
<reference evidence="2 3" key="1">
    <citation type="journal article" date="2019" name="Environ. Microbiol.">
        <title>Genomics insights into ecotype formation of ammonia-oxidizing archaea in the deep ocean.</title>
        <authorList>
            <person name="Wang Y."/>
            <person name="Huang J.M."/>
            <person name="Cui G.J."/>
            <person name="Nunoura T."/>
            <person name="Takaki Y."/>
            <person name="Li W.L."/>
            <person name="Li J."/>
            <person name="Gao Z.M."/>
            <person name="Takai K."/>
            <person name="Zhang A.Q."/>
            <person name="Stepanauskas R."/>
        </authorList>
    </citation>
    <scope>NUCLEOTIDE SEQUENCE [LARGE SCALE GENOMIC DNA]</scope>
    <source>
        <strain evidence="2 3">D17</strain>
    </source>
</reference>
<evidence type="ECO:0000256" key="1">
    <source>
        <dbReference type="SAM" id="MobiDB-lite"/>
    </source>
</evidence>
<evidence type="ECO:0000313" key="3">
    <source>
        <dbReference type="Proteomes" id="UP000554454"/>
    </source>
</evidence>
<organism evidence="2 3">
    <name type="scientific">Marine Group I thaumarchaeote</name>
    <dbReference type="NCBI Taxonomy" id="2511932"/>
    <lineage>
        <taxon>Archaea</taxon>
        <taxon>Nitrososphaerota</taxon>
        <taxon>Marine Group I</taxon>
    </lineage>
</organism>
<sequence>MKNHNILIQDIILFSEFLMKAKKAKAEKSKSKKTGKKSTKKRTKKSADLSDDTGIVLIDDDMKIDAEKELEERKAYLEEARSQETSD</sequence>
<keyword evidence="3" id="KW-1185">Reference proteome</keyword>
<accession>A0A7K4N219</accession>
<proteinExistence type="predicted"/>
<comment type="caution">
    <text evidence="2">The sequence shown here is derived from an EMBL/GenBank/DDBJ whole genome shotgun (WGS) entry which is preliminary data.</text>
</comment>
<feature type="region of interest" description="Disordered" evidence="1">
    <location>
        <begin position="24"/>
        <end position="48"/>
    </location>
</feature>
<evidence type="ECO:0000313" key="2">
    <source>
        <dbReference type="EMBL" id="NWJ68918.1"/>
    </source>
</evidence>